<evidence type="ECO:0000256" key="1">
    <source>
        <dbReference type="ARBA" id="ARBA00000085"/>
    </source>
</evidence>
<dbReference type="Pfam" id="PF02518">
    <property type="entry name" value="HATPase_c"/>
    <property type="match status" value="1"/>
</dbReference>
<dbReference type="Gene3D" id="6.10.340.10">
    <property type="match status" value="1"/>
</dbReference>
<keyword evidence="10" id="KW-0067">ATP-binding</keyword>
<dbReference type="SUPFAM" id="SSF55874">
    <property type="entry name" value="ATPase domain of HSP90 chaperone/DNA topoisomerase II/histidine kinase"/>
    <property type="match status" value="1"/>
</dbReference>
<evidence type="ECO:0000259" key="15">
    <source>
        <dbReference type="PROSITE" id="PS50109"/>
    </source>
</evidence>
<dbReference type="SUPFAM" id="SSF158472">
    <property type="entry name" value="HAMP domain-like"/>
    <property type="match status" value="1"/>
</dbReference>
<protein>
    <recommendedName>
        <fullName evidence="3">histidine kinase</fullName>
        <ecNumber evidence="3">2.7.13.3</ecNumber>
    </recommendedName>
</protein>
<gene>
    <name evidence="17" type="ordered locus">Dacet_2043</name>
</gene>
<evidence type="ECO:0000256" key="13">
    <source>
        <dbReference type="ARBA" id="ARBA00023136"/>
    </source>
</evidence>
<keyword evidence="6" id="KW-0808">Transferase</keyword>
<comment type="subcellular location">
    <subcellularLocation>
        <location evidence="2">Cell membrane</location>
        <topology evidence="2">Multi-pass membrane protein</topology>
    </subcellularLocation>
</comment>
<dbReference type="SUPFAM" id="SSF47384">
    <property type="entry name" value="Homodimeric domain of signal transducing histidine kinase"/>
    <property type="match status" value="1"/>
</dbReference>
<evidence type="ECO:0000256" key="4">
    <source>
        <dbReference type="ARBA" id="ARBA00022475"/>
    </source>
</evidence>
<dbReference type="InterPro" id="IPR004358">
    <property type="entry name" value="Sig_transdc_His_kin-like_C"/>
</dbReference>
<feature type="domain" description="Histidine kinase" evidence="15">
    <location>
        <begin position="249"/>
        <end position="464"/>
    </location>
</feature>
<evidence type="ECO:0000256" key="10">
    <source>
        <dbReference type="ARBA" id="ARBA00022840"/>
    </source>
</evidence>
<dbReference type="EMBL" id="CP001968">
    <property type="protein sequence ID" value="ADD68806.1"/>
    <property type="molecule type" value="Genomic_DNA"/>
</dbReference>
<dbReference type="HOGENOM" id="CLU_000445_89_6_0"/>
<dbReference type="InterPro" id="IPR003661">
    <property type="entry name" value="HisK_dim/P_dom"/>
</dbReference>
<feature type="transmembrane region" description="Helical" evidence="14">
    <location>
        <begin position="166"/>
        <end position="187"/>
    </location>
</feature>
<reference evidence="17 18" key="1">
    <citation type="journal article" date="2010" name="Stand. Genomic Sci.">
        <title>Complete genome sequence of Denitrovibrio acetiphilus type strain (N2460).</title>
        <authorList>
            <person name="Kiss H."/>
            <person name="Lang E."/>
            <person name="Lapidus A."/>
            <person name="Copeland A."/>
            <person name="Nolan M."/>
            <person name="Glavina Del Rio T."/>
            <person name="Chen F."/>
            <person name="Lucas S."/>
            <person name="Tice H."/>
            <person name="Cheng J.F."/>
            <person name="Han C."/>
            <person name="Goodwin L."/>
            <person name="Pitluck S."/>
            <person name="Liolios K."/>
            <person name="Pati A."/>
            <person name="Ivanova N."/>
            <person name="Mavromatis K."/>
            <person name="Chen A."/>
            <person name="Palaniappan K."/>
            <person name="Land M."/>
            <person name="Hauser L."/>
            <person name="Chang Y.J."/>
            <person name="Jeffries C.D."/>
            <person name="Detter J.C."/>
            <person name="Brettin T."/>
            <person name="Spring S."/>
            <person name="Rohde M."/>
            <person name="Goker M."/>
            <person name="Woyke T."/>
            <person name="Bristow J."/>
            <person name="Eisen J.A."/>
            <person name="Markowitz V."/>
            <person name="Hugenholtz P."/>
            <person name="Kyrpides N.C."/>
            <person name="Klenk H.P."/>
        </authorList>
    </citation>
    <scope>NUCLEOTIDE SEQUENCE [LARGE SCALE GENOMIC DNA]</scope>
    <source>
        <strain evidence="18">DSM 12809 / NBRC 114555 / N2460</strain>
    </source>
</reference>
<keyword evidence="7 14" id="KW-0812">Transmembrane</keyword>
<dbReference type="PANTHER" id="PTHR45528:SF1">
    <property type="entry name" value="SENSOR HISTIDINE KINASE CPXA"/>
    <property type="match status" value="1"/>
</dbReference>
<dbReference type="Gene3D" id="1.10.287.130">
    <property type="match status" value="1"/>
</dbReference>
<dbReference type="InterPro" id="IPR003660">
    <property type="entry name" value="HAMP_dom"/>
</dbReference>
<keyword evidence="18" id="KW-1185">Reference proteome</keyword>
<keyword evidence="9 17" id="KW-0418">Kinase</keyword>
<dbReference type="CDD" id="cd06225">
    <property type="entry name" value="HAMP"/>
    <property type="match status" value="1"/>
</dbReference>
<dbReference type="OrthoDB" id="9813151at2"/>
<evidence type="ECO:0000259" key="16">
    <source>
        <dbReference type="PROSITE" id="PS50885"/>
    </source>
</evidence>
<dbReference type="PROSITE" id="PS50885">
    <property type="entry name" value="HAMP"/>
    <property type="match status" value="1"/>
</dbReference>
<dbReference type="PANTHER" id="PTHR45528">
    <property type="entry name" value="SENSOR HISTIDINE KINASE CPXA"/>
    <property type="match status" value="1"/>
</dbReference>
<accession>D4H1P6</accession>
<evidence type="ECO:0000256" key="12">
    <source>
        <dbReference type="ARBA" id="ARBA00023012"/>
    </source>
</evidence>
<evidence type="ECO:0000256" key="3">
    <source>
        <dbReference type="ARBA" id="ARBA00012438"/>
    </source>
</evidence>
<keyword evidence="11 14" id="KW-1133">Transmembrane helix</keyword>
<dbReference type="AlphaFoldDB" id="D4H1P6"/>
<dbReference type="InterPro" id="IPR005467">
    <property type="entry name" value="His_kinase_dom"/>
</dbReference>
<dbReference type="InterPro" id="IPR050398">
    <property type="entry name" value="HssS/ArlS-like"/>
</dbReference>
<evidence type="ECO:0000256" key="5">
    <source>
        <dbReference type="ARBA" id="ARBA00022553"/>
    </source>
</evidence>
<keyword evidence="12" id="KW-0902">Two-component regulatory system</keyword>
<keyword evidence="4" id="KW-1003">Cell membrane</keyword>
<dbReference type="FunCoup" id="D4H1P6">
    <property type="interactions" value="301"/>
</dbReference>
<organism evidence="17 18">
    <name type="scientific">Denitrovibrio acetiphilus (strain DSM 12809 / NBRC 114555 / N2460)</name>
    <dbReference type="NCBI Taxonomy" id="522772"/>
    <lineage>
        <taxon>Bacteria</taxon>
        <taxon>Pseudomonadati</taxon>
        <taxon>Deferribacterota</taxon>
        <taxon>Deferribacteres</taxon>
        <taxon>Deferribacterales</taxon>
        <taxon>Geovibrionaceae</taxon>
        <taxon>Denitrovibrio</taxon>
    </lineage>
</organism>
<dbReference type="CDD" id="cd00082">
    <property type="entry name" value="HisKA"/>
    <property type="match status" value="1"/>
</dbReference>
<dbReference type="GO" id="GO:0005886">
    <property type="term" value="C:plasma membrane"/>
    <property type="evidence" value="ECO:0007669"/>
    <property type="project" value="UniProtKB-SubCell"/>
</dbReference>
<comment type="catalytic activity">
    <reaction evidence="1">
        <text>ATP + protein L-histidine = ADP + protein N-phospho-L-histidine.</text>
        <dbReference type="EC" id="2.7.13.3"/>
    </reaction>
</comment>
<evidence type="ECO:0000313" key="18">
    <source>
        <dbReference type="Proteomes" id="UP000002012"/>
    </source>
</evidence>
<dbReference type="SMART" id="SM00387">
    <property type="entry name" value="HATPase_c"/>
    <property type="match status" value="1"/>
</dbReference>
<keyword evidence="13 14" id="KW-0472">Membrane</keyword>
<dbReference type="Pfam" id="PF00512">
    <property type="entry name" value="HisKA"/>
    <property type="match status" value="1"/>
</dbReference>
<dbReference type="eggNOG" id="COG2205">
    <property type="taxonomic scope" value="Bacteria"/>
</dbReference>
<sequence precursor="true">MKFKLFYKFFGIIFLSILLSLLTAAVTIGYFGKKNFHRYLEKTKVKEFSTLAVNIGKYYEAHGSLEKLISKEVPLHIAFMAGDREMAKDLGSPDAMEAMPRFPKEHEVFTFYDTDMRYLAGGQYPPEDMHIFPVVADNKPVAYFGVLKFRKLPPNPFAEKFLESQIYLLMITTLIVMVLATLTALWLTRNMLAPLRELNIATRRVAERDFDVDVEIGSNDELADLADNFNVMTNTLKEYELSQARWISDISHELRTPLSVILGSIEAIQDGVRKPDFETIESVYQNTIRMKRLVNELHDITLAESGVMHLQKVSVDIAHELASLLDFYEVRLAEFRFSISFESYDEDIMVQVDLVRLNQVFINILENAIKYAKSPGVLYVQCVVDGDDVLISFEDTGPGVSEEHLPRLFDRLYRVDSSRSRATGGSGLGLSICKYIIENHGGSVSACKGKKGGLRLEIRLPLEK</sequence>
<evidence type="ECO:0000256" key="6">
    <source>
        <dbReference type="ARBA" id="ARBA00022679"/>
    </source>
</evidence>
<dbReference type="InterPro" id="IPR036890">
    <property type="entry name" value="HATPase_C_sf"/>
</dbReference>
<dbReference type="PROSITE" id="PS50109">
    <property type="entry name" value="HIS_KIN"/>
    <property type="match status" value="1"/>
</dbReference>
<dbReference type="GO" id="GO:0005524">
    <property type="term" value="F:ATP binding"/>
    <property type="evidence" value="ECO:0007669"/>
    <property type="project" value="UniProtKB-KW"/>
</dbReference>
<keyword evidence="5" id="KW-0597">Phosphoprotein</keyword>
<dbReference type="PRINTS" id="PR00344">
    <property type="entry name" value="BCTRLSENSOR"/>
</dbReference>
<evidence type="ECO:0000256" key="11">
    <source>
        <dbReference type="ARBA" id="ARBA00022989"/>
    </source>
</evidence>
<evidence type="ECO:0000313" key="17">
    <source>
        <dbReference type="EMBL" id="ADD68806.1"/>
    </source>
</evidence>
<dbReference type="KEGG" id="dap:Dacet_2043"/>
<dbReference type="InterPro" id="IPR003594">
    <property type="entry name" value="HATPase_dom"/>
</dbReference>
<dbReference type="EC" id="2.7.13.3" evidence="3"/>
<evidence type="ECO:0000256" key="7">
    <source>
        <dbReference type="ARBA" id="ARBA00022692"/>
    </source>
</evidence>
<dbReference type="SMART" id="SM00388">
    <property type="entry name" value="HisKA"/>
    <property type="match status" value="1"/>
</dbReference>
<dbReference type="Pfam" id="PF00672">
    <property type="entry name" value="HAMP"/>
    <property type="match status" value="1"/>
</dbReference>
<dbReference type="FunFam" id="3.30.565.10:FF:000006">
    <property type="entry name" value="Sensor histidine kinase WalK"/>
    <property type="match status" value="1"/>
</dbReference>
<evidence type="ECO:0000256" key="2">
    <source>
        <dbReference type="ARBA" id="ARBA00004651"/>
    </source>
</evidence>
<evidence type="ECO:0000256" key="9">
    <source>
        <dbReference type="ARBA" id="ARBA00022777"/>
    </source>
</evidence>
<proteinExistence type="predicted"/>
<dbReference type="PaxDb" id="522772-Dacet_2043"/>
<dbReference type="SMART" id="SM00304">
    <property type="entry name" value="HAMP"/>
    <property type="match status" value="1"/>
</dbReference>
<feature type="transmembrane region" description="Helical" evidence="14">
    <location>
        <begin position="6"/>
        <end position="32"/>
    </location>
</feature>
<dbReference type="InParanoid" id="D4H1P6"/>
<dbReference type="InterPro" id="IPR036097">
    <property type="entry name" value="HisK_dim/P_sf"/>
</dbReference>
<evidence type="ECO:0000256" key="14">
    <source>
        <dbReference type="SAM" id="Phobius"/>
    </source>
</evidence>
<dbReference type="Proteomes" id="UP000002012">
    <property type="component" value="Chromosome"/>
</dbReference>
<keyword evidence="8" id="KW-0547">Nucleotide-binding</keyword>
<dbReference type="Gene3D" id="3.30.565.10">
    <property type="entry name" value="Histidine kinase-like ATPase, C-terminal domain"/>
    <property type="match status" value="1"/>
</dbReference>
<evidence type="ECO:0000256" key="8">
    <source>
        <dbReference type="ARBA" id="ARBA00022741"/>
    </source>
</evidence>
<dbReference type="STRING" id="522772.Dacet_2043"/>
<dbReference type="GO" id="GO:0000155">
    <property type="term" value="F:phosphorelay sensor kinase activity"/>
    <property type="evidence" value="ECO:0007669"/>
    <property type="project" value="InterPro"/>
</dbReference>
<name>D4H1P6_DENA2</name>
<dbReference type="eggNOG" id="COG3850">
    <property type="taxonomic scope" value="Bacteria"/>
</dbReference>
<feature type="domain" description="HAMP" evidence="16">
    <location>
        <begin position="189"/>
        <end position="241"/>
    </location>
</feature>